<reference evidence="1 2" key="1">
    <citation type="submission" date="2012-08" db="EMBL/GenBank/DDBJ databases">
        <title>The genome of cave-isolated P. fluorescens strain R124 demonstrates phenotypic adaptation to the mineral environment.</title>
        <authorList>
            <person name="Barton M.D."/>
            <person name="Petronio M."/>
            <person name="Giarrizzo J.G."/>
            <person name="Bowling B.V."/>
            <person name="Barton H.A."/>
        </authorList>
    </citation>
    <scope>NUCLEOTIDE SEQUENCE [LARGE SCALE GENOMIC DNA]</scope>
    <source>
        <strain evidence="1 2">R124</strain>
    </source>
</reference>
<proteinExistence type="predicted"/>
<dbReference type="OrthoDB" id="7001316at2"/>
<sequence length="152" mass="17149">MSSDQQFLEAFHIGEKGEAAGVIKGKVKNLYTEVPFDFLSNWIWRDELDETLRFHGTMPDPLVPGRSWLVGLRLSSKSEPSGEFQFGDPRIVYLNLITFTDSGSKLEFPAASGGVILQHHPDNHINGKLEFRTEKRGFDSFDVDVTFAIGRF</sequence>
<accession>A0A7U9CMZ9</accession>
<dbReference type="EMBL" id="CM001561">
    <property type="protein sequence ID" value="EJZ58353.1"/>
    <property type="molecule type" value="Genomic_DNA"/>
</dbReference>
<protein>
    <submittedName>
        <fullName evidence="1">Uncharacterized protein</fullName>
    </submittedName>
</protein>
<organism evidence="1 2">
    <name type="scientific">Pseudomonas fluorescens R124</name>
    <dbReference type="NCBI Taxonomy" id="743713"/>
    <lineage>
        <taxon>Bacteria</taxon>
        <taxon>Pseudomonadati</taxon>
        <taxon>Pseudomonadota</taxon>
        <taxon>Gammaproteobacteria</taxon>
        <taxon>Pseudomonadales</taxon>
        <taxon>Pseudomonadaceae</taxon>
        <taxon>Pseudomonas</taxon>
    </lineage>
</organism>
<dbReference type="RefSeq" id="WP_003225014.1">
    <property type="nucleotide sequence ID" value="NZ_CM001561.1"/>
</dbReference>
<gene>
    <name evidence="1" type="ORF">I1A_002681</name>
</gene>
<evidence type="ECO:0000313" key="2">
    <source>
        <dbReference type="Proteomes" id="UP000006045"/>
    </source>
</evidence>
<dbReference type="Proteomes" id="UP000006045">
    <property type="component" value="Chromosome"/>
</dbReference>
<evidence type="ECO:0000313" key="1">
    <source>
        <dbReference type="EMBL" id="EJZ58353.1"/>
    </source>
</evidence>
<dbReference type="AlphaFoldDB" id="A0A7U9CMZ9"/>
<name>A0A7U9CMZ9_PSEFL</name>